<name>C7CBB9_METED</name>
<organism evidence="1 2">
    <name type="scientific">Methylorubrum extorquens (strain DSM 6343 / CIP 106787 / DM4)</name>
    <name type="common">Methylobacterium extorquens</name>
    <dbReference type="NCBI Taxonomy" id="661410"/>
    <lineage>
        <taxon>Bacteria</taxon>
        <taxon>Pseudomonadati</taxon>
        <taxon>Pseudomonadota</taxon>
        <taxon>Alphaproteobacteria</taxon>
        <taxon>Hyphomicrobiales</taxon>
        <taxon>Methylobacteriaceae</taxon>
        <taxon>Methylorubrum</taxon>
    </lineage>
</organism>
<proteinExistence type="predicted"/>
<accession>C7CBB9</accession>
<reference evidence="2" key="1">
    <citation type="journal article" date="2009" name="PLoS ONE">
        <title>Methylobacterium genome sequences: a reference blueprint to investigate microbial metabolism of C1 compounds from natural and industrial sources.</title>
        <authorList>
            <person name="Vuilleumier S."/>
            <person name="Chistoserdova L."/>
            <person name="Lee M.-C."/>
            <person name="Bringel F."/>
            <person name="Lajus A."/>
            <person name="Zhou Y."/>
            <person name="Gourion B."/>
            <person name="Barbe V."/>
            <person name="Chang J."/>
            <person name="Cruveiller S."/>
            <person name="Dossat C."/>
            <person name="Gillett W."/>
            <person name="Gruffaz C."/>
            <person name="Haugen E."/>
            <person name="Hourcade E."/>
            <person name="Levy R."/>
            <person name="Mangenot S."/>
            <person name="Muller E."/>
            <person name="Nadalig T."/>
            <person name="Pagni M."/>
            <person name="Penny C."/>
            <person name="Peyraud R."/>
            <person name="Robinson D.G."/>
            <person name="Roche D."/>
            <person name="Rouy Z."/>
            <person name="Saenampechek C."/>
            <person name="Salvignol G."/>
            <person name="Vallenet D."/>
            <person name="Wu Z."/>
            <person name="Marx C.J."/>
            <person name="Vorholt J.A."/>
            <person name="Olson M.V."/>
            <person name="Kaul R."/>
            <person name="Weissenbach J."/>
            <person name="Medigue C."/>
            <person name="Lidstrom M.E."/>
        </authorList>
    </citation>
    <scope>NUCLEOTIDE SEQUENCE [LARGE SCALE GENOMIC DNA]</scope>
    <source>
        <strain evidence="2">DSM 6343 / CIP 106787 / DM4</strain>
    </source>
</reference>
<dbReference type="Proteomes" id="UP000008070">
    <property type="component" value="Chromosome"/>
</dbReference>
<evidence type="ECO:0000313" key="2">
    <source>
        <dbReference type="Proteomes" id="UP000008070"/>
    </source>
</evidence>
<protein>
    <submittedName>
        <fullName evidence="1">Uncharacterized protein</fullName>
    </submittedName>
</protein>
<dbReference type="AlphaFoldDB" id="C7CBB9"/>
<dbReference type="HOGENOM" id="CLU_2409849_0_0_5"/>
<dbReference type="KEGG" id="mdi:METDI5939"/>
<evidence type="ECO:0000313" key="1">
    <source>
        <dbReference type="EMBL" id="CAX27539.1"/>
    </source>
</evidence>
<sequence length="92" mass="10226">MNAMTGDVSARSERIAIINTELELRGVAGSWHRRAAPVPNSYELDEQAATDLIERNLSEEAMSRLRVAAATFDRPVLEGGSMRRRSNASIRR</sequence>
<gene>
    <name evidence="1" type="ORF">METD_I5939</name>
</gene>
<dbReference type="EMBL" id="FP103042">
    <property type="protein sequence ID" value="CAX27539.1"/>
    <property type="molecule type" value="Genomic_DNA"/>
</dbReference>